<keyword evidence="1" id="KW-0472">Membrane</keyword>
<accession>A0ABX0MJP8</accession>
<keyword evidence="1" id="KW-0812">Transmembrane</keyword>
<evidence type="ECO:0000256" key="1">
    <source>
        <dbReference type="SAM" id="Phobius"/>
    </source>
</evidence>
<sequence>MFIVLLCALAGWLVYLCFSIKRGQLATPPAPANPPRSYALAMLACLLSLALGLFGTFYIPAYQMVLESFGPSVPRPTAWMLSAADGFWIPGLCTIGVLAGYRKSRQYPAIFGAVCLLQMMLFVCVMWVLSLPIVPLC</sequence>
<reference evidence="2 3" key="1">
    <citation type="submission" date="2019-10" db="EMBL/GenBank/DDBJ databases">
        <title>Taxonomy of Antarctic Massilia spp.: description of Massilia rubra sp. nov., Massilia aquatica sp. nov., Massilia mucilaginosa sp. nov., Massilia frigida sp. nov. isolated from streams, lakes and regoliths.</title>
        <authorList>
            <person name="Holochova P."/>
            <person name="Sedlacek I."/>
            <person name="Kralova S."/>
            <person name="Maslanova I."/>
            <person name="Busse H.-J."/>
            <person name="Stankova E."/>
            <person name="Vrbovska V."/>
            <person name="Kovarovic V."/>
            <person name="Bartak M."/>
            <person name="Svec P."/>
            <person name="Pantucek R."/>
        </authorList>
    </citation>
    <scope>NUCLEOTIDE SEQUENCE [LARGE SCALE GENOMIC DNA]</scope>
    <source>
        <strain evidence="2 3">CCM 8694</strain>
    </source>
</reference>
<name>A0ABX0MJP8_9BURK</name>
<keyword evidence="3" id="KW-1185">Reference proteome</keyword>
<dbReference type="EMBL" id="WHJF01000025">
    <property type="protein sequence ID" value="NHZ63016.1"/>
    <property type="molecule type" value="Genomic_DNA"/>
</dbReference>
<feature type="transmembrane region" description="Helical" evidence="1">
    <location>
        <begin position="38"/>
        <end position="59"/>
    </location>
</feature>
<evidence type="ECO:0000313" key="3">
    <source>
        <dbReference type="Proteomes" id="UP000610594"/>
    </source>
</evidence>
<feature type="transmembrane region" description="Helical" evidence="1">
    <location>
        <begin position="79"/>
        <end position="101"/>
    </location>
</feature>
<comment type="caution">
    <text evidence="2">The sequence shown here is derived from an EMBL/GenBank/DDBJ whole genome shotgun (WGS) entry which is preliminary data.</text>
</comment>
<organism evidence="2 3">
    <name type="scientific">Massilia genomosp. 1</name>
    <dbReference type="NCBI Taxonomy" id="2609280"/>
    <lineage>
        <taxon>Bacteria</taxon>
        <taxon>Pseudomonadati</taxon>
        <taxon>Pseudomonadota</taxon>
        <taxon>Betaproteobacteria</taxon>
        <taxon>Burkholderiales</taxon>
        <taxon>Oxalobacteraceae</taxon>
        <taxon>Telluria group</taxon>
        <taxon>Massilia</taxon>
    </lineage>
</organism>
<gene>
    <name evidence="2" type="ORF">F1735_11980</name>
</gene>
<evidence type="ECO:0000313" key="2">
    <source>
        <dbReference type="EMBL" id="NHZ63016.1"/>
    </source>
</evidence>
<protein>
    <recommendedName>
        <fullName evidence="4">MFS transporter</fullName>
    </recommendedName>
</protein>
<evidence type="ECO:0008006" key="4">
    <source>
        <dbReference type="Google" id="ProtNLM"/>
    </source>
</evidence>
<dbReference type="Proteomes" id="UP000610594">
    <property type="component" value="Unassembled WGS sequence"/>
</dbReference>
<keyword evidence="1" id="KW-1133">Transmembrane helix</keyword>
<proteinExistence type="predicted"/>
<dbReference type="RefSeq" id="WP_167237142.1">
    <property type="nucleotide sequence ID" value="NZ_WHJF01000025.1"/>
</dbReference>
<feature type="transmembrane region" description="Helical" evidence="1">
    <location>
        <begin position="107"/>
        <end position="129"/>
    </location>
</feature>